<dbReference type="InterPro" id="IPR036920">
    <property type="entry name" value="Ribosomal_uL16_sf"/>
</dbReference>
<protein>
    <submittedName>
        <fullName evidence="1">Uncharacterized protein</fullName>
    </submittedName>
</protein>
<dbReference type="Gramene" id="RZC75490">
    <property type="protein sequence ID" value="RZC75490"/>
    <property type="gene ID" value="C5167_050962"/>
</dbReference>
<reference evidence="1 2" key="1">
    <citation type="journal article" date="2018" name="Science">
        <title>The opium poppy genome and morphinan production.</title>
        <authorList>
            <person name="Guo L."/>
            <person name="Winzer T."/>
            <person name="Yang X."/>
            <person name="Li Y."/>
            <person name="Ning Z."/>
            <person name="He Z."/>
            <person name="Teodor R."/>
            <person name="Lu Y."/>
            <person name="Bowser T.A."/>
            <person name="Graham I.A."/>
            <person name="Ye K."/>
        </authorList>
    </citation>
    <scope>NUCLEOTIDE SEQUENCE [LARGE SCALE GENOMIC DNA]</scope>
    <source>
        <strain evidence="2">cv. HN1</strain>
        <tissue evidence="1">Leaves</tissue>
    </source>
</reference>
<accession>A0A4Y7KT04</accession>
<name>A0A4Y7KT04_PAPSO</name>
<dbReference type="AlphaFoldDB" id="A0A4Y7KT04"/>
<keyword evidence="2" id="KW-1185">Reference proteome</keyword>
<organism evidence="1 2">
    <name type="scientific">Papaver somniferum</name>
    <name type="common">Opium poppy</name>
    <dbReference type="NCBI Taxonomy" id="3469"/>
    <lineage>
        <taxon>Eukaryota</taxon>
        <taxon>Viridiplantae</taxon>
        <taxon>Streptophyta</taxon>
        <taxon>Embryophyta</taxon>
        <taxon>Tracheophyta</taxon>
        <taxon>Spermatophyta</taxon>
        <taxon>Magnoliopsida</taxon>
        <taxon>Ranunculales</taxon>
        <taxon>Papaveraceae</taxon>
        <taxon>Papaveroideae</taxon>
        <taxon>Papaver</taxon>
    </lineage>
</organism>
<dbReference type="GO" id="GO:0005840">
    <property type="term" value="C:ribosome"/>
    <property type="evidence" value="ECO:0007669"/>
    <property type="project" value="InterPro"/>
</dbReference>
<dbReference type="EMBL" id="CM010722">
    <property type="protein sequence ID" value="RZC75490.1"/>
    <property type="molecule type" value="Genomic_DNA"/>
</dbReference>
<dbReference type="Gene3D" id="3.90.1170.10">
    <property type="entry name" value="Ribosomal protein L10e/L16"/>
    <property type="match status" value="1"/>
</dbReference>
<evidence type="ECO:0000313" key="1">
    <source>
        <dbReference type="EMBL" id="RZC75490.1"/>
    </source>
</evidence>
<gene>
    <name evidence="1" type="ORF">C5167_050962</name>
</gene>
<dbReference type="GO" id="GO:0006412">
    <property type="term" value="P:translation"/>
    <property type="evidence" value="ECO:0007669"/>
    <property type="project" value="InterPro"/>
</dbReference>
<dbReference type="Proteomes" id="UP000316621">
    <property type="component" value="Chromosome 8"/>
</dbReference>
<proteinExistence type="predicted"/>
<sequence>MIKFAEKDAFHLRVRLHLRINNMLSCAGADDSRLVLEEHLVNPSVSVPELALFRSYNLFVVPFVVPSSISLDIKTSLRAGSGKLVERRKGTLPCFMVGSPEESQFLLERLVMYSRRP</sequence>
<evidence type="ECO:0000313" key="2">
    <source>
        <dbReference type="Proteomes" id="UP000316621"/>
    </source>
</evidence>
<dbReference type="GO" id="GO:0003735">
    <property type="term" value="F:structural constituent of ribosome"/>
    <property type="evidence" value="ECO:0007669"/>
    <property type="project" value="InterPro"/>
</dbReference>